<gene>
    <name evidence="2" type="ORF">M5G11_22435</name>
</gene>
<feature type="transmembrane region" description="Helical" evidence="1">
    <location>
        <begin position="103"/>
        <end position="123"/>
    </location>
</feature>
<keyword evidence="3" id="KW-1185">Reference proteome</keyword>
<keyword evidence="1" id="KW-0472">Membrane</keyword>
<name>A0ABT5NYT4_9PSED</name>
<proteinExistence type="predicted"/>
<evidence type="ECO:0000313" key="2">
    <source>
        <dbReference type="EMBL" id="MDD0993287.1"/>
    </source>
</evidence>
<feature type="transmembrane region" description="Helical" evidence="1">
    <location>
        <begin position="149"/>
        <end position="170"/>
    </location>
</feature>
<evidence type="ECO:0000313" key="3">
    <source>
        <dbReference type="Proteomes" id="UP001148203"/>
    </source>
</evidence>
<dbReference type="RefSeq" id="WP_273913710.1">
    <property type="nucleotide sequence ID" value="NZ_JAMDGX010000099.1"/>
</dbReference>
<dbReference type="EMBL" id="JAMDGY010000084">
    <property type="protein sequence ID" value="MDD0993287.1"/>
    <property type="molecule type" value="Genomic_DNA"/>
</dbReference>
<accession>A0ABT5NYT4</accession>
<comment type="caution">
    <text evidence="2">The sequence shown here is derived from an EMBL/GenBank/DDBJ whole genome shotgun (WGS) entry which is preliminary data.</text>
</comment>
<feature type="transmembrane region" description="Helical" evidence="1">
    <location>
        <begin position="76"/>
        <end position="97"/>
    </location>
</feature>
<keyword evidence="1" id="KW-0812">Transmembrane</keyword>
<organism evidence="2 3">
    <name type="scientific">Pseudomonas fontis</name>
    <dbReference type="NCBI Taxonomy" id="2942633"/>
    <lineage>
        <taxon>Bacteria</taxon>
        <taxon>Pseudomonadati</taxon>
        <taxon>Pseudomonadota</taxon>
        <taxon>Gammaproteobacteria</taxon>
        <taxon>Pseudomonadales</taxon>
        <taxon>Pseudomonadaceae</taxon>
        <taxon>Pseudomonas</taxon>
    </lineage>
</organism>
<sequence length="173" mass="19303">MAPMFFVVSVRKLLVMQFFTLGFYLTYWGYRNWKLYKAATGARVMPLVRCLFNIFFIYSLLAKVDRRLDDEGRGHAWSPAWLTFTLVVSALGAAALYKWVSLFPVMSLIANFGLLIVQSLALAKIQRGINFCEADLTGKANARLTPANWAWIAPGALLWVVSVVMTVSLVGGA</sequence>
<reference evidence="2 3" key="1">
    <citation type="submission" date="2022-05" db="EMBL/GenBank/DDBJ databases">
        <title>Novel Pseudomonas spp. Isolated from a Rainbow Trout Aquaculture Facility.</title>
        <authorList>
            <person name="Testerman T."/>
            <person name="Graf J."/>
        </authorList>
    </citation>
    <scope>NUCLEOTIDE SEQUENCE [LARGE SCALE GENOMIC DNA]</scope>
    <source>
        <strain evidence="2 3">ID681</strain>
    </source>
</reference>
<feature type="transmembrane region" description="Helical" evidence="1">
    <location>
        <begin position="12"/>
        <end position="30"/>
    </location>
</feature>
<dbReference type="Proteomes" id="UP001148203">
    <property type="component" value="Unassembled WGS sequence"/>
</dbReference>
<feature type="transmembrane region" description="Helical" evidence="1">
    <location>
        <begin position="42"/>
        <end position="64"/>
    </location>
</feature>
<protein>
    <submittedName>
        <fullName evidence="2">Uncharacterized protein</fullName>
    </submittedName>
</protein>
<evidence type="ECO:0000256" key="1">
    <source>
        <dbReference type="SAM" id="Phobius"/>
    </source>
</evidence>
<keyword evidence="1" id="KW-1133">Transmembrane helix</keyword>